<dbReference type="OrthoDB" id="9996895at2759"/>
<name>A0A8B8CLZ5_CRAVI</name>
<dbReference type="Pfam" id="PF00004">
    <property type="entry name" value="AAA"/>
    <property type="match status" value="1"/>
</dbReference>
<feature type="compositionally biased region" description="Polar residues" evidence="1">
    <location>
        <begin position="734"/>
        <end position="745"/>
    </location>
</feature>
<dbReference type="RefSeq" id="XP_022315391.1">
    <property type="nucleotide sequence ID" value="XM_022459683.1"/>
</dbReference>
<feature type="region of interest" description="Disordered" evidence="1">
    <location>
        <begin position="465"/>
        <end position="505"/>
    </location>
</feature>
<feature type="region of interest" description="Disordered" evidence="1">
    <location>
        <begin position="601"/>
        <end position="636"/>
    </location>
</feature>
<feature type="compositionally biased region" description="Polar residues" evidence="1">
    <location>
        <begin position="841"/>
        <end position="850"/>
    </location>
</feature>
<feature type="region of interest" description="Disordered" evidence="1">
    <location>
        <begin position="1221"/>
        <end position="1250"/>
    </location>
</feature>
<feature type="compositionally biased region" description="Basic residues" evidence="1">
    <location>
        <begin position="831"/>
        <end position="840"/>
    </location>
</feature>
<feature type="compositionally biased region" description="Basic residues" evidence="1">
    <location>
        <begin position="261"/>
        <end position="272"/>
    </location>
</feature>
<feature type="compositionally biased region" description="Polar residues" evidence="1">
    <location>
        <begin position="1718"/>
        <end position="1729"/>
    </location>
</feature>
<feature type="compositionally biased region" description="Polar residues" evidence="1">
    <location>
        <begin position="394"/>
        <end position="410"/>
    </location>
</feature>
<feature type="compositionally biased region" description="Acidic residues" evidence="1">
    <location>
        <begin position="1707"/>
        <end position="1717"/>
    </location>
</feature>
<dbReference type="GO" id="GO:0005524">
    <property type="term" value="F:ATP binding"/>
    <property type="evidence" value="ECO:0007669"/>
    <property type="project" value="InterPro"/>
</dbReference>
<feature type="compositionally biased region" description="Acidic residues" evidence="1">
    <location>
        <begin position="1225"/>
        <end position="1249"/>
    </location>
</feature>
<feature type="region of interest" description="Disordered" evidence="1">
    <location>
        <begin position="1106"/>
        <end position="1131"/>
    </location>
</feature>
<feature type="region of interest" description="Disordered" evidence="1">
    <location>
        <begin position="1541"/>
        <end position="1574"/>
    </location>
</feature>
<gene>
    <name evidence="4 5" type="primary">LOC111119485</name>
</gene>
<feature type="compositionally biased region" description="Basic residues" evidence="1">
    <location>
        <begin position="719"/>
        <end position="728"/>
    </location>
</feature>
<feature type="compositionally biased region" description="Polar residues" evidence="1">
    <location>
        <begin position="796"/>
        <end position="810"/>
    </location>
</feature>
<reference evidence="4 5" key="1">
    <citation type="submission" date="2025-04" db="UniProtKB">
        <authorList>
            <consortium name="RefSeq"/>
        </authorList>
    </citation>
    <scope>IDENTIFICATION</scope>
    <source>
        <tissue evidence="4 5">Whole sample</tissue>
    </source>
</reference>
<dbReference type="GO" id="GO:0005634">
    <property type="term" value="C:nucleus"/>
    <property type="evidence" value="ECO:0007669"/>
    <property type="project" value="TreeGrafter"/>
</dbReference>
<feature type="compositionally biased region" description="Basic and acidic residues" evidence="1">
    <location>
        <begin position="892"/>
        <end position="904"/>
    </location>
</feature>
<feature type="region of interest" description="Disordered" evidence="1">
    <location>
        <begin position="672"/>
        <end position="938"/>
    </location>
</feature>
<feature type="region of interest" description="Disordered" evidence="1">
    <location>
        <begin position="1303"/>
        <end position="1398"/>
    </location>
</feature>
<feature type="compositionally biased region" description="Basic and acidic residues" evidence="1">
    <location>
        <begin position="192"/>
        <end position="208"/>
    </location>
</feature>
<dbReference type="InterPro" id="IPR003593">
    <property type="entry name" value="AAA+_ATPase"/>
</dbReference>
<protein>
    <submittedName>
        <fullName evidence="4 5">ATPase family AAA domain-containing protein 5-like isoform X1</fullName>
    </submittedName>
</protein>
<dbReference type="InterPro" id="IPR003959">
    <property type="entry name" value="ATPase_AAA_core"/>
</dbReference>
<evidence type="ECO:0000256" key="1">
    <source>
        <dbReference type="SAM" id="MobiDB-lite"/>
    </source>
</evidence>
<feature type="compositionally biased region" description="Polar residues" evidence="1">
    <location>
        <begin position="1548"/>
        <end position="1565"/>
    </location>
</feature>
<dbReference type="Gene3D" id="3.40.50.300">
    <property type="entry name" value="P-loop containing nucleotide triphosphate hydrolases"/>
    <property type="match status" value="1"/>
</dbReference>
<dbReference type="Proteomes" id="UP000694844">
    <property type="component" value="Chromosome 2"/>
</dbReference>
<feature type="region of interest" description="Disordered" evidence="1">
    <location>
        <begin position="310"/>
        <end position="451"/>
    </location>
</feature>
<feature type="compositionally biased region" description="Basic and acidic residues" evidence="1">
    <location>
        <begin position="853"/>
        <end position="879"/>
    </location>
</feature>
<sequence>MTEYEVCRDTGQILKMSDEANTPQRSILDFFKTPQKDLTSKPKDLLGFFCKKENSITKTPEITCNGKDHHGTKENVAKKTGVKNERKNLKKRKREMSKEHETDESDEGKDDKPVPRRNKLKRKKQETNGTKVSQKPGEEDDCKIMEKVGEDHEKQSEKLAVTGHRNGKSYKGVEDDVAPKPQNGCVSDQEEVTSKRSDRAGTKQEKTTSTKGCGSPRESTTEGEECSGSKGTQGETMNLEWNKRIDIEKCRTPTDKSKDKSCKKKNKLRKRKKETDSRETVNKSLNLSDICTNMADVSIISDGGLNTSRVLNVEEDTENNKTGDDGGVEDMGVTEISYEVFLGKAADSKERREGGNAGETEESYEDFLSKQKSDETDAIHEQKVEGKSRDKLKQGTSQDVQKDQPVTKSVDNNEKPVKKKRGKLRKEANNTDAFKDNDGPSDDKLEKAENVKEVSYLDYLSAISPAEKEGSTEKVTSSSQSSSQLVEAVPQPNEDGTDIPMPKQYPSITNFFSRLGKGEKCPNVSKAKQTVSYIKAIIHELPGEKSENQKKSLDKVVEKKTSVRNHRHDRRGSLREPPSEEIIEVLSSEIIVLDEPVHVKCGNGTKNTGKNEREMEELDPINGKCGKSQKSTGKIESKTEELNLECKAATVETEQDAEKEKRKLFLHIVDTEDKPVIQKKSQATLSFTKGGLQMNKAVKESTETVPEKASESTPEPEKKKRGRPKGKKDKGETTQDSTSSPNSSRVFEESMTEGKGDKSTPSLLERRKSLRQKYKVKLLQNQGGQSPIRMKFTRCIKSSSGSSQDESLTPKSKEKAKQQMKAQQLVEKAKRLQGVKRKNKVTATQKTMNRGSKGPDAEGRSSKGKGKADDDVIEVRSDSDSAGSGGRRRSSRLSDRQKSMKEMEVVELDDDDENTNDSCYTPKKPSKKTGGQKPTAAKKTEVKNIAPIFLKKKSGAVSSPVKRVLDPAAEKLKRDFLMSGVPVELKQSVSAAAAAVVALYPPFPRDNHIQQRSTSRMWNMENVVLKIAAEVDFCVKLAVNWGLNTTTRQSTTNSKSSVVPSQNVLQGERFKEYVSSCLLREITQDCPSFPAQKMYSLLREKQEEEVIEEAEGKQKKEGKGRPEKDKPRRSLRRRKEVIEIIDVGGSPESKEGGDKREDKQENVLPALSWPEKYQPLHSSEIIGNSAVVKKLRGWLLEWKQCLDKEAKRAKLLLMKERKKKALKDQEEEEEEEWWADDASDFDLDSDSEGEGERLCNTAMLTGPLGVGKTASVYALAQELGFKVFEVNASSSRNGKRIMAQLQEATQSQQVSQHHFSGSGTPKKLKNNSKVESSSKPKPTFFTNLFKKAGSQPPLSHSNGEKEKAGRGKRKREEEAEVKAEKEVKKRKKEEDGGKTGEKKKSLNLSCTSLILFDEVDLVFEAFDKGFWAAVKNFMDTTKIPIILTSNDASLPQKFEGRFEHYRFRVPPLIPTACYLRLVALVENVRMDWDEITNLVSIYNSDIRQVLQILQFWVNSGGGQKVRRSVKEGRSEIPQELVTQLPVIDENSQDSTSVSKRGTRGAVSSLQDDDDDDFVSIKPITSRKHQIVSDDESSNPPLTVEERVLLEAQQGPSVNVGCLESMLGLPIRNEGGVMGFLQKMLQEGGDQDDDLAIQACQQYLKLRVDLLYTQHLDLLPLKKVTVETLGQVKPAPYPKTKRRRIKIASDLYDSEGSDDESTSVDVKTGDQTSLPAEETLKQREGNSLELMASLSEFARFYDSMSFTDTMRLLEERILGDDNSESGMTEDPSRHEHSQLWMQEHLNDLCTSLQWKSFNRLSHKLREIPPRLTDAEDERFTIPVLKGRNSSLTQGIACLDSRSGSSVQKAYKNVQSSLPLSVQNPRTSVMCDYLPYLRSITKNEQIRQAAKLKRRFHHYFDQIGLSLKDQTLEVLNLSLR</sequence>
<dbReference type="GeneID" id="111119485"/>
<dbReference type="PANTHER" id="PTHR23389:SF21">
    <property type="entry name" value="ATPASE FAMILY AAA DOMAIN-CONTAINING PROTEIN 5"/>
    <property type="match status" value="1"/>
</dbReference>
<feature type="compositionally biased region" description="Acidic residues" evidence="1">
    <location>
        <begin position="905"/>
        <end position="915"/>
    </location>
</feature>
<feature type="compositionally biased region" description="Polar residues" evidence="1">
    <location>
        <begin position="1327"/>
        <end position="1342"/>
    </location>
</feature>
<evidence type="ECO:0000313" key="5">
    <source>
        <dbReference type="RefSeq" id="XP_022315392.1"/>
    </source>
</evidence>
<dbReference type="SUPFAM" id="SSF52540">
    <property type="entry name" value="P-loop containing nucleoside triphosphate hydrolases"/>
    <property type="match status" value="1"/>
</dbReference>
<feature type="region of interest" description="Disordered" evidence="1">
    <location>
        <begin position="1142"/>
        <end position="1161"/>
    </location>
</feature>
<evidence type="ECO:0000313" key="4">
    <source>
        <dbReference type="RefSeq" id="XP_022315391.1"/>
    </source>
</evidence>
<dbReference type="SMART" id="SM00382">
    <property type="entry name" value="AAA"/>
    <property type="match status" value="1"/>
</dbReference>
<evidence type="ECO:0000259" key="2">
    <source>
        <dbReference type="SMART" id="SM00382"/>
    </source>
</evidence>
<feature type="compositionally biased region" description="Basic and acidic residues" evidence="1">
    <location>
        <begin position="1358"/>
        <end position="1398"/>
    </location>
</feature>
<feature type="compositionally biased region" description="Basic and acidic residues" evidence="1">
    <location>
        <begin position="697"/>
        <end position="718"/>
    </location>
</feature>
<organism evidence="3 4">
    <name type="scientific">Crassostrea virginica</name>
    <name type="common">Eastern oyster</name>
    <dbReference type="NCBI Taxonomy" id="6565"/>
    <lineage>
        <taxon>Eukaryota</taxon>
        <taxon>Metazoa</taxon>
        <taxon>Spiralia</taxon>
        <taxon>Lophotrochozoa</taxon>
        <taxon>Mollusca</taxon>
        <taxon>Bivalvia</taxon>
        <taxon>Autobranchia</taxon>
        <taxon>Pteriomorphia</taxon>
        <taxon>Ostreida</taxon>
        <taxon>Ostreoidea</taxon>
        <taxon>Ostreidae</taxon>
        <taxon>Crassostrea</taxon>
    </lineage>
</organism>
<feature type="compositionally biased region" description="Basic and acidic residues" evidence="1">
    <location>
        <begin position="66"/>
        <end position="87"/>
    </location>
</feature>
<feature type="compositionally biased region" description="Basic residues" evidence="1">
    <location>
        <begin position="115"/>
        <end position="124"/>
    </location>
</feature>
<dbReference type="KEGG" id="cvn:111119485"/>
<feature type="compositionally biased region" description="Polar residues" evidence="1">
    <location>
        <begin position="1303"/>
        <end position="1319"/>
    </location>
</feature>
<feature type="compositionally biased region" description="Basic and acidic residues" evidence="1">
    <location>
        <begin position="746"/>
        <end position="758"/>
    </location>
</feature>
<proteinExistence type="predicted"/>
<dbReference type="GO" id="GO:0061860">
    <property type="term" value="F:DNA clamp unloader activity"/>
    <property type="evidence" value="ECO:0007669"/>
    <property type="project" value="TreeGrafter"/>
</dbReference>
<keyword evidence="3" id="KW-1185">Reference proteome</keyword>
<feature type="compositionally biased region" description="Basic and acidic residues" evidence="1">
    <location>
        <begin position="425"/>
        <end position="451"/>
    </location>
</feature>
<feature type="region of interest" description="Disordered" evidence="1">
    <location>
        <begin position="59"/>
        <end position="284"/>
    </location>
</feature>
<feature type="region of interest" description="Disordered" evidence="1">
    <location>
        <begin position="543"/>
        <end position="580"/>
    </location>
</feature>
<feature type="domain" description="AAA+ ATPase" evidence="2">
    <location>
        <begin position="1254"/>
        <end position="1464"/>
    </location>
</feature>
<dbReference type="RefSeq" id="XP_022315392.1">
    <property type="nucleotide sequence ID" value="XM_022459684.1"/>
</dbReference>
<dbReference type="InterPro" id="IPR027417">
    <property type="entry name" value="P-loop_NTPase"/>
</dbReference>
<feature type="compositionally biased region" description="Basic and acidic residues" evidence="1">
    <location>
        <begin position="543"/>
        <end position="561"/>
    </location>
</feature>
<dbReference type="PANTHER" id="PTHR23389">
    <property type="entry name" value="CHROMOSOME TRANSMISSION FIDELITY FACTOR 18"/>
    <property type="match status" value="1"/>
</dbReference>
<feature type="compositionally biased region" description="Basic and acidic residues" evidence="1">
    <location>
        <begin position="367"/>
        <end position="393"/>
    </location>
</feature>
<dbReference type="GO" id="GO:0016887">
    <property type="term" value="F:ATP hydrolysis activity"/>
    <property type="evidence" value="ECO:0007669"/>
    <property type="project" value="InterPro"/>
</dbReference>
<feature type="compositionally biased region" description="Basic and acidic residues" evidence="1">
    <location>
        <begin position="1106"/>
        <end position="1128"/>
    </location>
</feature>
<feature type="compositionally biased region" description="Basic and acidic residues" evidence="1">
    <location>
        <begin position="1148"/>
        <end position="1161"/>
    </location>
</feature>
<dbReference type="GO" id="GO:0003677">
    <property type="term" value="F:DNA binding"/>
    <property type="evidence" value="ECO:0007669"/>
    <property type="project" value="TreeGrafter"/>
</dbReference>
<feature type="compositionally biased region" description="Basic and acidic residues" evidence="1">
    <location>
        <begin position="142"/>
        <end position="157"/>
    </location>
</feature>
<feature type="region of interest" description="Disordered" evidence="1">
    <location>
        <begin position="1704"/>
        <end position="1729"/>
    </location>
</feature>
<accession>A0A8B8CLZ5</accession>
<feature type="compositionally biased region" description="Basic and acidic residues" evidence="1">
    <location>
        <begin position="241"/>
        <end position="260"/>
    </location>
</feature>
<evidence type="ECO:0000313" key="3">
    <source>
        <dbReference type="Proteomes" id="UP000694844"/>
    </source>
</evidence>